<evidence type="ECO:0000313" key="2">
    <source>
        <dbReference type="EMBL" id="BAD80195.1"/>
    </source>
</evidence>
<dbReference type="KEGG" id="syc:syc2005_c"/>
<sequence>MFLILLVVVALVLWALQLMRQAIDRREFSLMLAGFLVSSAAAALVAVYMLTNSYMGYLGYSGQQAIAPDWGEESLGWLMELNQPTNAGPAQANAWAEMLLSTAE</sequence>
<proteinExistence type="predicted"/>
<accession>A0A0H3K4V6</accession>
<name>A0A0H3K4V6_SYNP6</name>
<evidence type="ECO:0000313" key="3">
    <source>
        <dbReference type="Proteomes" id="UP000001175"/>
    </source>
</evidence>
<dbReference type="RefSeq" id="WP_011244315.1">
    <property type="nucleotide sequence ID" value="NC_006576.1"/>
</dbReference>
<dbReference type="Proteomes" id="UP000001175">
    <property type="component" value="Chromosome"/>
</dbReference>
<protein>
    <submittedName>
        <fullName evidence="2">Uncharacterized protein</fullName>
    </submittedName>
</protein>
<keyword evidence="1" id="KW-0472">Membrane</keyword>
<feature type="transmembrane region" description="Helical" evidence="1">
    <location>
        <begin position="30"/>
        <end position="50"/>
    </location>
</feature>
<dbReference type="AlphaFoldDB" id="A0A0H3K4V6"/>
<dbReference type="EMBL" id="AP008231">
    <property type="protein sequence ID" value="BAD80195.1"/>
    <property type="molecule type" value="Genomic_DNA"/>
</dbReference>
<keyword evidence="1" id="KW-0812">Transmembrane</keyword>
<gene>
    <name evidence="2" type="ordered locus">syc2005_c</name>
</gene>
<organism evidence="2 3">
    <name type="scientific">Synechococcus sp. (strain ATCC 27144 / PCC 6301 / SAUG 1402/1)</name>
    <name type="common">Anacystis nidulans</name>
    <dbReference type="NCBI Taxonomy" id="269084"/>
    <lineage>
        <taxon>Bacteria</taxon>
        <taxon>Bacillati</taxon>
        <taxon>Cyanobacteriota</taxon>
        <taxon>Cyanophyceae</taxon>
        <taxon>Synechococcales</taxon>
        <taxon>Synechococcaceae</taxon>
        <taxon>Synechococcus</taxon>
    </lineage>
</organism>
<keyword evidence="1" id="KW-1133">Transmembrane helix</keyword>
<reference evidence="2 3" key="1">
    <citation type="journal article" date="2007" name="Photosyn. Res.">
        <title>Complete nucleotide sequence of the freshwater unicellular cyanobacterium Synechococcus elongatus PCC 6301 chromosome: gene content and organization.</title>
        <authorList>
            <person name="Sugita C."/>
            <person name="Ogata K."/>
            <person name="Shikata M."/>
            <person name="Jikuya H."/>
            <person name="Takano J."/>
            <person name="Furumichi M."/>
            <person name="Kanehisa M."/>
            <person name="Omata T."/>
            <person name="Sugiura M."/>
            <person name="Sugita M."/>
        </authorList>
    </citation>
    <scope>NUCLEOTIDE SEQUENCE [LARGE SCALE GENOMIC DNA]</scope>
    <source>
        <strain evidence="3">ATCC 27144 / PCC 6301 / SAUG 1402/1</strain>
    </source>
</reference>
<dbReference type="eggNOG" id="ENOG5033BD4">
    <property type="taxonomic scope" value="Bacteria"/>
</dbReference>
<evidence type="ECO:0000256" key="1">
    <source>
        <dbReference type="SAM" id="Phobius"/>
    </source>
</evidence>